<keyword evidence="5 7" id="KW-0658">Purine biosynthesis</keyword>
<dbReference type="NCBIfam" id="TIGR01134">
    <property type="entry name" value="purF"/>
    <property type="match status" value="1"/>
</dbReference>
<dbReference type="PIRSF" id="PIRSF000485">
    <property type="entry name" value="Amd_phspho_trans"/>
    <property type="match status" value="1"/>
</dbReference>
<dbReference type="RefSeq" id="WP_041953818.1">
    <property type="nucleotide sequence ID" value="NZ_CP009761.1"/>
</dbReference>
<dbReference type="EMBL" id="CP009761">
    <property type="protein sequence ID" value="AIZ36448.1"/>
    <property type="molecule type" value="Genomic_DNA"/>
</dbReference>
<feature type="binding site" evidence="7 10">
    <location>
        <position position="353"/>
    </location>
    <ligand>
        <name>Mg(2+)</name>
        <dbReference type="ChEBI" id="CHEBI:18420"/>
    </ligand>
</feature>
<evidence type="ECO:0000256" key="8">
    <source>
        <dbReference type="PIRNR" id="PIRNR000485"/>
    </source>
</evidence>
<dbReference type="Proteomes" id="UP000031386">
    <property type="component" value="Chromosome"/>
</dbReference>
<gene>
    <name evidence="7" type="primary">purF</name>
    <name evidence="12" type="ORF">NW74_03400</name>
</gene>
<keyword evidence="7 10" id="KW-0479">Metal-binding</keyword>
<dbReference type="GO" id="GO:0000287">
    <property type="term" value="F:magnesium ion binding"/>
    <property type="evidence" value="ECO:0007669"/>
    <property type="project" value="UniProtKB-UniRule"/>
</dbReference>
<keyword evidence="7 10" id="KW-0460">Magnesium</keyword>
<dbReference type="Gene3D" id="3.60.20.10">
    <property type="entry name" value="Glutamine Phosphoribosylpyrophosphate, subunit 1, domain 1"/>
    <property type="match status" value="1"/>
</dbReference>
<dbReference type="Gene3D" id="3.40.50.2020">
    <property type="match status" value="1"/>
</dbReference>
<comment type="function">
    <text evidence="7">Catalyzes the formation of phosphoribosylamine from phosphoribosylpyrophosphate (PRPP) and glutamine.</text>
</comment>
<dbReference type="CDD" id="cd00715">
    <property type="entry name" value="GPATase_N"/>
    <property type="match status" value="1"/>
</dbReference>
<feature type="binding site" evidence="7 10">
    <location>
        <position position="291"/>
    </location>
    <ligand>
        <name>Mg(2+)</name>
        <dbReference type="ChEBI" id="CHEBI:18420"/>
    </ligand>
</feature>
<evidence type="ECO:0000256" key="9">
    <source>
        <dbReference type="PIRSR" id="PIRSR000485-1"/>
    </source>
</evidence>
<dbReference type="InterPro" id="IPR035584">
    <property type="entry name" value="PurF_N"/>
</dbReference>
<dbReference type="PANTHER" id="PTHR11907">
    <property type="entry name" value="AMIDOPHOSPHORIBOSYLTRANSFERASE"/>
    <property type="match status" value="1"/>
</dbReference>
<keyword evidence="3 7" id="KW-0328">Glycosyltransferase</keyword>
<keyword evidence="13" id="KW-1185">Reference proteome</keyword>
<keyword evidence="4 7" id="KW-0808">Transferase</keyword>
<evidence type="ECO:0000256" key="7">
    <source>
        <dbReference type="HAMAP-Rule" id="MF_01931"/>
    </source>
</evidence>
<evidence type="ECO:0000256" key="4">
    <source>
        <dbReference type="ARBA" id="ARBA00022679"/>
    </source>
</evidence>
<feature type="domain" description="Glutamine amidotransferase type-2" evidence="11">
    <location>
        <begin position="8"/>
        <end position="228"/>
    </location>
</feature>
<dbReference type="InterPro" id="IPR029057">
    <property type="entry name" value="PRTase-like"/>
</dbReference>
<dbReference type="SUPFAM" id="SSF56235">
    <property type="entry name" value="N-terminal nucleophile aminohydrolases (Ntn hydrolases)"/>
    <property type="match status" value="1"/>
</dbReference>
<dbReference type="InterPro" id="IPR005854">
    <property type="entry name" value="PurF"/>
</dbReference>
<dbReference type="CDD" id="cd06223">
    <property type="entry name" value="PRTases_typeI"/>
    <property type="match status" value="1"/>
</dbReference>
<dbReference type="InterPro" id="IPR000836">
    <property type="entry name" value="PRTase_dom"/>
</dbReference>
<dbReference type="AlphaFoldDB" id="A0A0B4S0W5"/>
<evidence type="ECO:0000256" key="10">
    <source>
        <dbReference type="PIRSR" id="PIRSR000485-2"/>
    </source>
</evidence>
<evidence type="ECO:0000313" key="13">
    <source>
        <dbReference type="Proteomes" id="UP000031386"/>
    </source>
</evidence>
<keyword evidence="6 7" id="KW-0315">Glutamine amidotransferase</keyword>
<dbReference type="GO" id="GO:0006189">
    <property type="term" value="P:'de novo' IMP biosynthetic process"/>
    <property type="evidence" value="ECO:0007669"/>
    <property type="project" value="UniProtKB-UniRule"/>
</dbReference>
<evidence type="ECO:0000256" key="5">
    <source>
        <dbReference type="ARBA" id="ARBA00022755"/>
    </source>
</evidence>
<accession>A0A0B4S0W5</accession>
<evidence type="ECO:0000313" key="12">
    <source>
        <dbReference type="EMBL" id="AIZ36448.1"/>
    </source>
</evidence>
<feature type="active site" description="Nucleophile" evidence="7 9">
    <location>
        <position position="8"/>
    </location>
</feature>
<comment type="pathway">
    <text evidence="1 7 8">Purine metabolism; IMP biosynthesis via de novo pathway; N(1)-(5-phospho-D-ribosyl)glycinamide from 5-phospho-alpha-D-ribose 1-diphosphate: step 1/2.</text>
</comment>
<dbReference type="GO" id="GO:0009113">
    <property type="term" value="P:purine nucleobase biosynthetic process"/>
    <property type="evidence" value="ECO:0007669"/>
    <property type="project" value="UniProtKB-UniRule"/>
</dbReference>
<dbReference type="HAMAP" id="MF_01931">
    <property type="entry name" value="PurF"/>
    <property type="match status" value="1"/>
</dbReference>
<comment type="catalytic activity">
    <reaction evidence="7 8">
        <text>5-phospho-beta-D-ribosylamine + L-glutamate + diphosphate = 5-phospho-alpha-D-ribose 1-diphosphate + L-glutamine + H2O</text>
        <dbReference type="Rhea" id="RHEA:14905"/>
        <dbReference type="ChEBI" id="CHEBI:15377"/>
        <dbReference type="ChEBI" id="CHEBI:29985"/>
        <dbReference type="ChEBI" id="CHEBI:33019"/>
        <dbReference type="ChEBI" id="CHEBI:58017"/>
        <dbReference type="ChEBI" id="CHEBI:58359"/>
        <dbReference type="ChEBI" id="CHEBI:58681"/>
        <dbReference type="EC" id="2.4.2.14"/>
    </reaction>
</comment>
<reference evidence="12 13" key="1">
    <citation type="submission" date="2014-10" db="EMBL/GenBank/DDBJ databases">
        <title>Complete genome sequence of Parvimonas micra KCOM 1535 (= ChDC B708).</title>
        <authorList>
            <person name="Kook J.-K."/>
            <person name="Park S.-N."/>
            <person name="Lim Y.K."/>
            <person name="Roh H."/>
        </authorList>
    </citation>
    <scope>NUCLEOTIDE SEQUENCE [LARGE SCALE GENOMIC DNA]</scope>
    <source>
        <strain evidence="13">KCOM 1535 / ChDC B708</strain>
    </source>
</reference>
<evidence type="ECO:0000256" key="3">
    <source>
        <dbReference type="ARBA" id="ARBA00022676"/>
    </source>
</evidence>
<comment type="cofactor">
    <cofactor evidence="7 10">
        <name>Mg(2+)</name>
        <dbReference type="ChEBI" id="CHEBI:18420"/>
    </cofactor>
    <text evidence="7 10">Binds 1 Mg(2+) ion per subunit.</text>
</comment>
<organism evidence="12 13">
    <name type="scientific">Parvimonas micra</name>
    <dbReference type="NCBI Taxonomy" id="33033"/>
    <lineage>
        <taxon>Bacteria</taxon>
        <taxon>Bacillati</taxon>
        <taxon>Bacillota</taxon>
        <taxon>Tissierellia</taxon>
        <taxon>Tissierellales</taxon>
        <taxon>Peptoniphilaceae</taxon>
        <taxon>Parvimonas</taxon>
    </lineage>
</organism>
<proteinExistence type="inferred from homology"/>
<dbReference type="InterPro" id="IPR029055">
    <property type="entry name" value="Ntn_hydrolases_N"/>
</dbReference>
<comment type="similarity">
    <text evidence="2 7 8">In the C-terminal section; belongs to the purine/pyrimidine phosphoribosyltransferase family.</text>
</comment>
<name>A0A0B4S0W5_9FIRM</name>
<feature type="binding site" evidence="7 10">
    <location>
        <position position="354"/>
    </location>
    <ligand>
        <name>Mg(2+)</name>
        <dbReference type="ChEBI" id="CHEBI:18420"/>
    </ligand>
</feature>
<evidence type="ECO:0000256" key="1">
    <source>
        <dbReference type="ARBA" id="ARBA00005209"/>
    </source>
</evidence>
<dbReference type="GO" id="GO:0004044">
    <property type="term" value="F:amidophosphoribosyltransferase activity"/>
    <property type="evidence" value="ECO:0007669"/>
    <property type="project" value="UniProtKB-UniRule"/>
</dbReference>
<evidence type="ECO:0000259" key="11">
    <source>
        <dbReference type="PROSITE" id="PS51278"/>
    </source>
</evidence>
<evidence type="ECO:0000256" key="2">
    <source>
        <dbReference type="ARBA" id="ARBA00010138"/>
    </source>
</evidence>
<dbReference type="OrthoDB" id="9801213at2"/>
<dbReference type="UniPathway" id="UPA00074">
    <property type="reaction ID" value="UER00124"/>
</dbReference>
<dbReference type="STRING" id="33033.NW74_03400"/>
<dbReference type="PROSITE" id="PS51278">
    <property type="entry name" value="GATASE_TYPE_2"/>
    <property type="match status" value="1"/>
</dbReference>
<dbReference type="EC" id="2.4.2.14" evidence="7"/>
<protein>
    <recommendedName>
        <fullName evidence="7">Amidophosphoribosyltransferase</fullName>
        <shortName evidence="7">ATase</shortName>
        <ecNumber evidence="7">2.4.2.14</ecNumber>
    </recommendedName>
    <alternativeName>
        <fullName evidence="7">Glutamine phosphoribosylpyrophosphate amidotransferase</fullName>
        <shortName evidence="7">GPATase</shortName>
    </alternativeName>
</protein>
<dbReference type="SUPFAM" id="SSF53271">
    <property type="entry name" value="PRTase-like"/>
    <property type="match status" value="1"/>
</dbReference>
<evidence type="ECO:0000256" key="6">
    <source>
        <dbReference type="ARBA" id="ARBA00022962"/>
    </source>
</evidence>
<dbReference type="KEGG" id="pmic:NW74_03400"/>
<dbReference type="Pfam" id="PF13537">
    <property type="entry name" value="GATase_7"/>
    <property type="match status" value="1"/>
</dbReference>
<dbReference type="InterPro" id="IPR017932">
    <property type="entry name" value="GATase_2_dom"/>
</dbReference>
<dbReference type="Pfam" id="PF00156">
    <property type="entry name" value="Pribosyltran"/>
    <property type="match status" value="1"/>
</dbReference>
<sequence length="482" mass="53249">MRGINEECGVFGVWNHKEASKLTYFGLHSLQHRGQEGAGIISSDGETLYSYRNLGLVSEVFKDKEILYNLVGSSAIGHVRYATAGDNSVRNVQPFLFDFYDMSIGICHNGNLVNAKTLRLELEKNGAIFHSSSDTEVLIHLIRRSKKETFEEKLKESLGKIKGGFTYLILTKNTLYGAVDPNSLRPLVIGKTENDTYVMASETCAIDNIGVEFLCNVKAGQLAIIDKDGLKIENYTTPDRISIAAMEYVYFARPDSNIAGVNVHTARKNTGRTLARECPADADIVVGVPNSSLSAASGFAEESGLPYEMGLIKNQYIARTFIQPTQELREQGVRMKLSAVKGVVKGKRVVMVDDSIVRGTTCKRIVKLLKDAGALEVHVRIASPPFVFPSFYGIDISTSRELIAANKTLEEIKEIIGADSLGYLSEQGLVDSIGLKFDAPYNGLCMDCFNGDYPAGLYDYEEDFNNSLTDIQRRILERKINK</sequence>
<comment type="caution">
    <text evidence="7">Lacks conserved residue(s) required for the propagation of feature annotation.</text>
</comment>